<evidence type="ECO:0000256" key="6">
    <source>
        <dbReference type="ARBA" id="ARBA00022840"/>
    </source>
</evidence>
<dbReference type="InterPro" id="IPR041715">
    <property type="entry name" value="HisRS-like_core"/>
</dbReference>
<feature type="binding site" evidence="11">
    <location>
        <begin position="709"/>
        <end position="717"/>
    </location>
    <ligand>
        <name>ATP</name>
        <dbReference type="ChEBI" id="CHEBI:30616"/>
    </ligand>
</feature>
<evidence type="ECO:0000256" key="4">
    <source>
        <dbReference type="ARBA" id="ARBA00022741"/>
    </source>
</evidence>
<dbReference type="GO" id="GO:1990625">
    <property type="term" value="P:negative regulation of cytoplasmic translational initiation in response to stress"/>
    <property type="evidence" value="ECO:0007669"/>
    <property type="project" value="TreeGrafter"/>
</dbReference>
<feature type="region of interest" description="Disordered" evidence="13">
    <location>
        <begin position="822"/>
        <end position="870"/>
    </location>
</feature>
<dbReference type="InterPro" id="IPR000719">
    <property type="entry name" value="Prot_kinase_dom"/>
</dbReference>
<keyword evidence="6 11" id="KW-0067">ATP-binding</keyword>
<feature type="compositionally biased region" description="Acidic residues" evidence="13">
    <location>
        <begin position="854"/>
        <end position="868"/>
    </location>
</feature>
<dbReference type="GO" id="GO:0009893">
    <property type="term" value="P:positive regulation of metabolic process"/>
    <property type="evidence" value="ECO:0007669"/>
    <property type="project" value="UniProtKB-ARBA"/>
</dbReference>
<organism evidence="16 17">
    <name type="scientific">Pterulicium gracile</name>
    <dbReference type="NCBI Taxonomy" id="1884261"/>
    <lineage>
        <taxon>Eukaryota</taxon>
        <taxon>Fungi</taxon>
        <taxon>Dikarya</taxon>
        <taxon>Basidiomycota</taxon>
        <taxon>Agaricomycotina</taxon>
        <taxon>Agaricomycetes</taxon>
        <taxon>Agaricomycetidae</taxon>
        <taxon>Agaricales</taxon>
        <taxon>Pleurotineae</taxon>
        <taxon>Pterulaceae</taxon>
        <taxon>Pterulicium</taxon>
    </lineage>
</organism>
<evidence type="ECO:0000256" key="10">
    <source>
        <dbReference type="PIRSR" id="PIRSR000660-1"/>
    </source>
</evidence>
<evidence type="ECO:0000313" key="16">
    <source>
        <dbReference type="EMBL" id="TFL05470.1"/>
    </source>
</evidence>
<feature type="compositionally biased region" description="Low complexity" evidence="13">
    <location>
        <begin position="199"/>
        <end position="212"/>
    </location>
</feature>
<evidence type="ECO:0000256" key="5">
    <source>
        <dbReference type="ARBA" id="ARBA00022777"/>
    </source>
</evidence>
<reference evidence="16 17" key="1">
    <citation type="journal article" date="2019" name="Nat. Ecol. Evol.">
        <title>Megaphylogeny resolves global patterns of mushroom evolution.</title>
        <authorList>
            <person name="Varga T."/>
            <person name="Krizsan K."/>
            <person name="Foldi C."/>
            <person name="Dima B."/>
            <person name="Sanchez-Garcia M."/>
            <person name="Sanchez-Ramirez S."/>
            <person name="Szollosi G.J."/>
            <person name="Szarkandi J.G."/>
            <person name="Papp V."/>
            <person name="Albert L."/>
            <person name="Andreopoulos W."/>
            <person name="Angelini C."/>
            <person name="Antonin V."/>
            <person name="Barry K.W."/>
            <person name="Bougher N.L."/>
            <person name="Buchanan P."/>
            <person name="Buyck B."/>
            <person name="Bense V."/>
            <person name="Catcheside P."/>
            <person name="Chovatia M."/>
            <person name="Cooper J."/>
            <person name="Damon W."/>
            <person name="Desjardin D."/>
            <person name="Finy P."/>
            <person name="Geml J."/>
            <person name="Haridas S."/>
            <person name="Hughes K."/>
            <person name="Justo A."/>
            <person name="Karasinski D."/>
            <person name="Kautmanova I."/>
            <person name="Kiss B."/>
            <person name="Kocsube S."/>
            <person name="Kotiranta H."/>
            <person name="LaButti K.M."/>
            <person name="Lechner B.E."/>
            <person name="Liimatainen K."/>
            <person name="Lipzen A."/>
            <person name="Lukacs Z."/>
            <person name="Mihaltcheva S."/>
            <person name="Morgado L.N."/>
            <person name="Niskanen T."/>
            <person name="Noordeloos M.E."/>
            <person name="Ohm R.A."/>
            <person name="Ortiz-Santana B."/>
            <person name="Ovrebo C."/>
            <person name="Racz N."/>
            <person name="Riley R."/>
            <person name="Savchenko A."/>
            <person name="Shiryaev A."/>
            <person name="Soop K."/>
            <person name="Spirin V."/>
            <person name="Szebenyi C."/>
            <person name="Tomsovsky M."/>
            <person name="Tulloss R.E."/>
            <person name="Uehling J."/>
            <person name="Grigoriev I.V."/>
            <person name="Vagvolgyi C."/>
            <person name="Papp T."/>
            <person name="Martin F.M."/>
            <person name="Miettinen O."/>
            <person name="Hibbett D.S."/>
            <person name="Nagy L.G."/>
        </authorList>
    </citation>
    <scope>NUCLEOTIDE SEQUENCE [LARGE SCALE GENOMIC DNA]</scope>
    <source>
        <strain evidence="16 17">CBS 309.79</strain>
    </source>
</reference>
<evidence type="ECO:0000256" key="1">
    <source>
        <dbReference type="ARBA" id="ARBA00012513"/>
    </source>
</evidence>
<feature type="region of interest" description="Disordered" evidence="13">
    <location>
        <begin position="602"/>
        <end position="621"/>
    </location>
</feature>
<dbReference type="InterPro" id="IPR006575">
    <property type="entry name" value="RWD_dom"/>
</dbReference>
<proteinExistence type="inferred from homology"/>
<feature type="compositionally biased region" description="Polar residues" evidence="13">
    <location>
        <begin position="150"/>
        <end position="163"/>
    </location>
</feature>
<dbReference type="EMBL" id="ML178816">
    <property type="protein sequence ID" value="TFL05470.1"/>
    <property type="molecule type" value="Genomic_DNA"/>
</dbReference>
<dbReference type="GO" id="GO:0000077">
    <property type="term" value="P:DNA damage checkpoint signaling"/>
    <property type="evidence" value="ECO:0007669"/>
    <property type="project" value="InterPro"/>
</dbReference>
<dbReference type="PROSITE" id="PS00107">
    <property type="entry name" value="PROTEIN_KINASE_ATP"/>
    <property type="match status" value="1"/>
</dbReference>
<feature type="domain" description="RWD" evidence="15">
    <location>
        <begin position="10"/>
        <end position="124"/>
    </location>
</feature>
<evidence type="ECO:0000313" key="17">
    <source>
        <dbReference type="Proteomes" id="UP000305067"/>
    </source>
</evidence>
<dbReference type="STRING" id="1884261.A0A5C3QXG0"/>
<dbReference type="SUPFAM" id="SSF56112">
    <property type="entry name" value="Protein kinase-like (PK-like)"/>
    <property type="match status" value="2"/>
</dbReference>
<dbReference type="InterPro" id="IPR045864">
    <property type="entry name" value="aa-tRNA-synth_II/BPL/LPL"/>
</dbReference>
<evidence type="ECO:0000256" key="11">
    <source>
        <dbReference type="PIRSR" id="PIRSR000660-2"/>
    </source>
</evidence>
<dbReference type="PANTHER" id="PTHR11042:SF136">
    <property type="entry name" value="EIF-2-ALPHA KINASE GCN2"/>
    <property type="match status" value="1"/>
</dbReference>
<feature type="compositionally biased region" description="Pro residues" evidence="13">
    <location>
        <begin position="425"/>
        <end position="435"/>
    </location>
</feature>
<dbReference type="InterPro" id="IPR016135">
    <property type="entry name" value="UBQ-conjugating_enzyme/RWD"/>
</dbReference>
<feature type="binding site" evidence="12">
    <location>
        <position position="733"/>
    </location>
    <ligand>
        <name>ATP</name>
        <dbReference type="ChEBI" id="CHEBI:30616"/>
    </ligand>
</feature>
<dbReference type="Gene3D" id="3.10.110.10">
    <property type="entry name" value="Ubiquitin Conjugating Enzyme"/>
    <property type="match status" value="1"/>
</dbReference>
<feature type="region of interest" description="Disordered" evidence="13">
    <location>
        <begin position="508"/>
        <end position="529"/>
    </location>
</feature>
<dbReference type="InterPro" id="IPR008271">
    <property type="entry name" value="Ser/Thr_kinase_AS"/>
</dbReference>
<dbReference type="Proteomes" id="UP000305067">
    <property type="component" value="Unassembled WGS sequence"/>
</dbReference>
<evidence type="ECO:0000256" key="8">
    <source>
        <dbReference type="ARBA" id="ARBA00047899"/>
    </source>
</evidence>
<keyword evidence="5" id="KW-0418">Kinase</keyword>
<keyword evidence="4 11" id="KW-0547">Nucleotide-binding</keyword>
<dbReference type="InterPro" id="IPR011009">
    <property type="entry name" value="Kinase-like_dom_sf"/>
</dbReference>
<accession>A0A5C3QXG0</accession>
<dbReference type="PROSITE" id="PS50908">
    <property type="entry name" value="RWD"/>
    <property type="match status" value="1"/>
</dbReference>
<dbReference type="OrthoDB" id="341578at2759"/>
<dbReference type="SMART" id="SM00591">
    <property type="entry name" value="RWD"/>
    <property type="match status" value="1"/>
</dbReference>
<dbReference type="PROSITE" id="PS00108">
    <property type="entry name" value="PROTEIN_KINASE_ST"/>
    <property type="match status" value="1"/>
</dbReference>
<dbReference type="GO" id="GO:0005634">
    <property type="term" value="C:nucleus"/>
    <property type="evidence" value="ECO:0007669"/>
    <property type="project" value="TreeGrafter"/>
</dbReference>
<dbReference type="SUPFAM" id="SSF55681">
    <property type="entry name" value="Class II aaRS and biotin synthetases"/>
    <property type="match status" value="1"/>
</dbReference>
<keyword evidence="17" id="KW-1185">Reference proteome</keyword>
<keyword evidence="2" id="KW-0723">Serine/threonine-protein kinase</keyword>
<feature type="region of interest" description="Disordered" evidence="13">
    <location>
        <begin position="186"/>
        <end position="230"/>
    </location>
</feature>
<evidence type="ECO:0000256" key="12">
    <source>
        <dbReference type="PROSITE-ProRule" id="PRU10141"/>
    </source>
</evidence>
<dbReference type="PANTHER" id="PTHR11042">
    <property type="entry name" value="EUKARYOTIC TRANSLATION INITIATION FACTOR 2-ALPHA KINASE EIF2-ALPHA KINASE -RELATED"/>
    <property type="match status" value="1"/>
</dbReference>
<feature type="compositionally biased region" description="Basic residues" evidence="13">
    <location>
        <begin position="612"/>
        <end position="621"/>
    </location>
</feature>
<feature type="region of interest" description="Disordered" evidence="13">
    <location>
        <begin position="421"/>
        <end position="460"/>
    </location>
</feature>
<dbReference type="Gene3D" id="3.30.200.20">
    <property type="entry name" value="Phosphorylase Kinase, domain 1"/>
    <property type="match status" value="1"/>
</dbReference>
<dbReference type="GO" id="GO:0005524">
    <property type="term" value="F:ATP binding"/>
    <property type="evidence" value="ECO:0007669"/>
    <property type="project" value="UniProtKB-UniRule"/>
</dbReference>
<dbReference type="FunFam" id="3.10.110.10:FF:000050">
    <property type="entry name" value="eIF-2-alpha kinase GCN2"/>
    <property type="match status" value="1"/>
</dbReference>
<dbReference type="Gene3D" id="3.40.50.800">
    <property type="entry name" value="Anticodon-binding domain"/>
    <property type="match status" value="1"/>
</dbReference>
<dbReference type="InterPro" id="IPR036621">
    <property type="entry name" value="Anticodon-bd_dom_sf"/>
</dbReference>
<dbReference type="PROSITE" id="PS50011">
    <property type="entry name" value="PROTEIN_KINASE_DOM"/>
    <property type="match status" value="2"/>
</dbReference>
<dbReference type="SMART" id="SM00220">
    <property type="entry name" value="S_TKc"/>
    <property type="match status" value="1"/>
</dbReference>
<dbReference type="Pfam" id="PF05773">
    <property type="entry name" value="RWD"/>
    <property type="match status" value="1"/>
</dbReference>
<feature type="binding site" evidence="11">
    <location>
        <position position="732"/>
    </location>
    <ligand>
        <name>ATP</name>
        <dbReference type="ChEBI" id="CHEBI:30616"/>
    </ligand>
</feature>
<dbReference type="Pfam" id="PF12745">
    <property type="entry name" value="HGTP_anticodon2"/>
    <property type="match status" value="1"/>
</dbReference>
<keyword evidence="3" id="KW-0808">Transferase</keyword>
<sequence length="1756" mass="195694">METAEELQTQEITALQSIYAEDFVDVPPPKAWKGAQRLHEFIINVRYPVQEYANKIWLRLHVKFPKTYPALACPTFTIQKPAQGFTNDHVVKLSSIIHTEAQKCKGSEMVFQIVTFAQEWMSDNVTPPVESSSLAVEMNKRAIDQEKARQQQQAELNRLQAEQAQKDADALSEQIRADAELRRIRNRDRANSVTTEVPSYRSSSRASNTSARWTGQPPRDGYESEDGGYTTDEEDVIMGLGAGVEIEKFDRPVEVEGVRFEYVRLLMPRREGFETVYVADPVCDDVRTKLPPLEAHVVKFESAYYSSTLGRKKLSQVEAELRKLATVRHHSLVNIFAVKLVFEPVHVPRKPTSHASKKPTHGKLVVLSEQFPSLTLIDVLSELEFMREEKVSEYLAQLLAALHEVHAADLVHRGINIRGIGLAPKPTPSMRPSTPPSARNSRITKSDSSSTIRATPQRSKQVKLGRVGYYTRLLDLQRSNSFTEDDCSDDYTEGEIRRRSFGLIGLQQDTDDAGHDQSGSSDTDLPPSWQSKAVVDSPLMYTRNRDLYALGIVLLKMLLGSDITERFADGHEALQYANLSPVLHRQVMLMLSCGSSSSSANGSLSGKALSSSHHHHHHHAKGPPVSCISLLGDLAETSFHATKRSAIVPIPYAAGIGPKTPTAAMNASTTTLQPFHVGSPEIDYFRGALAARARQSSRWKEDWEELEMLGKGAFGSVVKARNKVDNRVYAVKKIRLKTAQNDKIYREINALSRLNHRFIVRYYTTWVERSEDSGSAAASDDDSNSGTYSDASSAMTSVPASVHSRGSSSGFSSGGITFELDDLDDIDGSGTGGGASGGGGSFPSIHFSTRDGETDTDDDDESDSDDSLDEGHVTVLEKRGKAIPGKAAPNQQLEHDVFDLTETTPFGMGGIRPMQNMPVLRTMYIQMEFVERQTLKERIEEGITEDEAWRLFQQIVDALVHVGARGILHRDIKPTNIFIDVQGDIKVGDFGLATSSLAAVDPTDVSPHITMFDEMTLEVGTRLYIAPEVQSRKRGPRNHSKADLYSLGIVFFEMNYMFSTGAERIAVIEDLRKTSIFFPSSWDVKRERQRKIITWLLQHSPEDRPSASELAESPLLPARLEDEYFKASLKTMVKQDSVHHQALLSALFTEPPKTVRAFLYDAEADNHPEQASLNEVIHEQLSSIFRLHGAIDMEPPLMIPLTNAEEEKGHATFIDRHGDIVILPRDNLVPFARLAARAGHQRIKRYHISNIYKPNSVPGHPKVSKAAVFDIITPDMELGLIASGAEILTMINELLNSFPNLSSTYEVHISHSKIVELALQRIPVNLQTHALEIMNQTKSSPSQKRANLLKKGILRSTADEMEVLASCDDNIDNLLTKIEKIAPAFFSSISKAVQEIKDTLTYAGYAGFNRQVYFRPLMLGKIYNHFKDGVLFEVVRKNKRMDILAVGGRYDNLISRFSVKPKAESTCALALQISVEKITSSVVEHQRTAVSALIKEQRSFGFWSPRRCDVYVVSYHRGSLQERLEVVAHLWSHGISADMMYESGLPSIDGESYLETCAREGILFTVVPRPRTARRDQPAFKVKSILKGTETELSRHELVAWLQQQIGEQKKIDTVTSGAPVFSDHPQVGTVKENAGSSNIQLVLPLDVKKQRKSVKQMFLDRAFETVNDIKGALQSSVPVLAVDVPIAAFDAMVGTADWVTDEEQWRHISSIITIHHPAAYASQIREAAAKRKAEGHPYILLYAVKEEKMQLLTLR</sequence>
<feature type="compositionally biased region" description="Gly residues" evidence="13">
    <location>
        <begin position="829"/>
        <end position="841"/>
    </location>
</feature>
<dbReference type="InterPro" id="IPR024435">
    <property type="entry name" value="HisRS-related_dom"/>
</dbReference>
<dbReference type="CDD" id="cd23823">
    <property type="entry name" value="RWD_GCN2"/>
    <property type="match status" value="1"/>
</dbReference>
<feature type="region of interest" description="Disordered" evidence="13">
    <location>
        <begin position="144"/>
        <end position="170"/>
    </location>
</feature>
<gene>
    <name evidence="16" type="ORF">BDV98DRAFT_589105</name>
</gene>
<dbReference type="Pfam" id="PF00069">
    <property type="entry name" value="Pkinase"/>
    <property type="match status" value="2"/>
</dbReference>
<evidence type="ECO:0000256" key="7">
    <source>
        <dbReference type="ARBA" id="ARBA00037982"/>
    </source>
</evidence>
<dbReference type="GO" id="GO:0005829">
    <property type="term" value="C:cytosol"/>
    <property type="evidence" value="ECO:0007669"/>
    <property type="project" value="TreeGrafter"/>
</dbReference>
<protein>
    <recommendedName>
        <fullName evidence="1">non-specific serine/threonine protein kinase</fullName>
        <ecNumber evidence="1">2.7.11.1</ecNumber>
    </recommendedName>
</protein>
<feature type="compositionally biased region" description="Polar residues" evidence="13">
    <location>
        <begin position="438"/>
        <end position="459"/>
    </location>
</feature>
<name>A0A5C3QXG0_9AGAR</name>
<dbReference type="CDD" id="cd14046">
    <property type="entry name" value="STKc_EIF2AK4_GCN2_rpt2"/>
    <property type="match status" value="1"/>
</dbReference>
<evidence type="ECO:0000259" key="14">
    <source>
        <dbReference type="PROSITE" id="PS50011"/>
    </source>
</evidence>
<feature type="compositionally biased region" description="Low complexity" evidence="13">
    <location>
        <begin position="602"/>
        <end position="611"/>
    </location>
</feature>
<dbReference type="InterPro" id="IPR016255">
    <property type="entry name" value="Gcn2"/>
</dbReference>
<comment type="similarity">
    <text evidence="7">Belongs to the protein kinase superfamily. Ser/Thr protein kinase family. GCN2 subfamily.</text>
</comment>
<feature type="region of interest" description="Disordered" evidence="13">
    <location>
        <begin position="771"/>
        <end position="793"/>
    </location>
</feature>
<dbReference type="Gene3D" id="3.30.930.10">
    <property type="entry name" value="Bira Bifunctional Protein, Domain 2"/>
    <property type="match status" value="1"/>
</dbReference>
<evidence type="ECO:0000256" key="9">
    <source>
        <dbReference type="ARBA" id="ARBA00048679"/>
    </source>
</evidence>
<feature type="active site" description="Proton acceptor" evidence="10">
    <location>
        <position position="971"/>
    </location>
</feature>
<dbReference type="Gene3D" id="1.10.510.10">
    <property type="entry name" value="Transferase(Phosphotransferase) domain 1"/>
    <property type="match status" value="2"/>
</dbReference>
<feature type="domain" description="Protein kinase" evidence="14">
    <location>
        <begin position="262"/>
        <end position="616"/>
    </location>
</feature>
<dbReference type="EC" id="2.7.11.1" evidence="1"/>
<evidence type="ECO:0000256" key="2">
    <source>
        <dbReference type="ARBA" id="ARBA00022527"/>
    </source>
</evidence>
<dbReference type="GO" id="GO:0004694">
    <property type="term" value="F:eukaryotic translation initiation factor 2alpha kinase activity"/>
    <property type="evidence" value="ECO:0007669"/>
    <property type="project" value="InterPro"/>
</dbReference>
<dbReference type="PIRSF" id="PIRSF000660">
    <property type="entry name" value="Ser/Thr_PK_GCN2"/>
    <property type="match status" value="1"/>
</dbReference>
<evidence type="ECO:0000259" key="15">
    <source>
        <dbReference type="PROSITE" id="PS50908"/>
    </source>
</evidence>
<evidence type="ECO:0000256" key="13">
    <source>
        <dbReference type="SAM" id="MobiDB-lite"/>
    </source>
</evidence>
<comment type="catalytic activity">
    <reaction evidence="9">
        <text>L-seryl-[protein] + ATP = O-phospho-L-seryl-[protein] + ADP + H(+)</text>
        <dbReference type="Rhea" id="RHEA:17989"/>
        <dbReference type="Rhea" id="RHEA-COMP:9863"/>
        <dbReference type="Rhea" id="RHEA-COMP:11604"/>
        <dbReference type="ChEBI" id="CHEBI:15378"/>
        <dbReference type="ChEBI" id="CHEBI:29999"/>
        <dbReference type="ChEBI" id="CHEBI:30616"/>
        <dbReference type="ChEBI" id="CHEBI:83421"/>
        <dbReference type="ChEBI" id="CHEBI:456216"/>
        <dbReference type="EC" id="2.7.11.1"/>
    </reaction>
</comment>
<dbReference type="InterPro" id="IPR017441">
    <property type="entry name" value="Protein_kinase_ATP_BS"/>
</dbReference>
<evidence type="ECO:0000256" key="3">
    <source>
        <dbReference type="ARBA" id="ARBA00022679"/>
    </source>
</evidence>
<feature type="domain" description="Protein kinase" evidence="14">
    <location>
        <begin position="703"/>
        <end position="1116"/>
    </location>
</feature>
<dbReference type="InterPro" id="IPR050339">
    <property type="entry name" value="CC_SR_Kinase"/>
</dbReference>
<feature type="compositionally biased region" description="Polar residues" evidence="13">
    <location>
        <begin position="517"/>
        <end position="529"/>
    </location>
</feature>
<dbReference type="Pfam" id="PF13393">
    <property type="entry name" value="tRNA-synt_His"/>
    <property type="match status" value="1"/>
</dbReference>
<comment type="catalytic activity">
    <reaction evidence="8">
        <text>L-threonyl-[protein] + ATP = O-phospho-L-threonyl-[protein] + ADP + H(+)</text>
        <dbReference type="Rhea" id="RHEA:46608"/>
        <dbReference type="Rhea" id="RHEA-COMP:11060"/>
        <dbReference type="Rhea" id="RHEA-COMP:11605"/>
        <dbReference type="ChEBI" id="CHEBI:15378"/>
        <dbReference type="ChEBI" id="CHEBI:30013"/>
        <dbReference type="ChEBI" id="CHEBI:30616"/>
        <dbReference type="ChEBI" id="CHEBI:61977"/>
        <dbReference type="ChEBI" id="CHEBI:456216"/>
        <dbReference type="EC" id="2.7.11.1"/>
    </reaction>
</comment>
<dbReference type="SUPFAM" id="SSF54495">
    <property type="entry name" value="UBC-like"/>
    <property type="match status" value="1"/>
</dbReference>